<gene>
    <name evidence="2" type="ORF">LMUR_08664</name>
</gene>
<keyword evidence="1" id="KW-1133">Transmembrane helix</keyword>
<evidence type="ECO:0000313" key="3">
    <source>
        <dbReference type="Proteomes" id="UP000019251"/>
    </source>
</evidence>
<keyword evidence="1" id="KW-0812">Transmembrane</keyword>
<sequence>MDSEEKIFLFAFLIHWREEQNDLKLLYNTAALFCILISIMLWIPNLFFDQGNPTVMFTFLIGGVGFFISLKTKKNYLLIGNLLACFSFYLFMFVGYIVEAIR</sequence>
<feature type="transmembrane region" description="Helical" evidence="1">
    <location>
        <begin position="77"/>
        <end position="98"/>
    </location>
</feature>
<reference evidence="2 3" key="1">
    <citation type="submission" date="2012-12" db="EMBL/GenBank/DDBJ databases">
        <title>Novel taxa of Listeriaceae from agricultural environments in the United States.</title>
        <authorList>
            <person name="den Bakker H.C."/>
            <person name="Allred A."/>
            <person name="Warchocki S."/>
            <person name="Wright E.M."/>
            <person name="Burrell A."/>
            <person name="Nightingale K.K."/>
            <person name="Kephart D."/>
            <person name="Wiedmann M."/>
        </authorList>
    </citation>
    <scope>NUCLEOTIDE SEQUENCE [LARGE SCALE GENOMIC DNA]</scope>
    <source>
        <strain evidence="2 3">FSL F6-1183</strain>
    </source>
</reference>
<accession>A0A829R7K1</accession>
<protein>
    <submittedName>
        <fullName evidence="2">Uncharacterized protein</fullName>
    </submittedName>
</protein>
<feature type="transmembrane region" description="Helical" evidence="1">
    <location>
        <begin position="54"/>
        <end position="70"/>
    </location>
</feature>
<organism evidence="2 3">
    <name type="scientific">Listeria grayi FSL F6-1183</name>
    <dbReference type="NCBI Taxonomy" id="1265827"/>
    <lineage>
        <taxon>Bacteria</taxon>
        <taxon>Bacillati</taxon>
        <taxon>Bacillota</taxon>
        <taxon>Bacilli</taxon>
        <taxon>Bacillales</taxon>
        <taxon>Listeriaceae</taxon>
        <taxon>Listeria</taxon>
    </lineage>
</organism>
<dbReference type="AlphaFoldDB" id="A0A829R7K1"/>
<dbReference type="EMBL" id="AODG01000011">
    <property type="protein sequence ID" value="EUJ27597.1"/>
    <property type="molecule type" value="Genomic_DNA"/>
</dbReference>
<dbReference type="Proteomes" id="UP000019251">
    <property type="component" value="Unassembled WGS sequence"/>
</dbReference>
<keyword evidence="1" id="KW-0472">Membrane</keyword>
<evidence type="ECO:0000313" key="2">
    <source>
        <dbReference type="EMBL" id="EUJ27597.1"/>
    </source>
</evidence>
<name>A0A829R7K1_LISGR</name>
<comment type="caution">
    <text evidence="2">The sequence shown here is derived from an EMBL/GenBank/DDBJ whole genome shotgun (WGS) entry which is preliminary data.</text>
</comment>
<feature type="transmembrane region" description="Helical" evidence="1">
    <location>
        <begin position="25"/>
        <end position="48"/>
    </location>
</feature>
<proteinExistence type="predicted"/>
<evidence type="ECO:0000256" key="1">
    <source>
        <dbReference type="SAM" id="Phobius"/>
    </source>
</evidence>